<gene>
    <name evidence="6" type="ORF">AB6M95_02300</name>
</gene>
<dbReference type="InterPro" id="IPR006119">
    <property type="entry name" value="Resolv_N"/>
</dbReference>
<evidence type="ECO:0000313" key="7">
    <source>
        <dbReference type="Proteomes" id="UP001568698"/>
    </source>
</evidence>
<keyword evidence="2" id="KW-0238">DNA-binding</keyword>
<reference evidence="6 7" key="1">
    <citation type="submission" date="2024-08" db="EMBL/GenBank/DDBJ databases">
        <title>Sulfate-reducing bacteria isolated from formation water of the oil field in Kazakhstan and description of Pseudodesulfovibrio sp.</title>
        <authorList>
            <person name="Bidzhieva S.K."/>
            <person name="Tourova T.P."/>
            <person name="Grouzdev D.S."/>
            <person name="Beletsky A.V."/>
            <person name="Sokolova D.S."/>
            <person name="Samigullina S.R."/>
            <person name="Poltaraus A.B."/>
            <person name="Avtukh A.N."/>
            <person name="Tereshina V.M."/>
            <person name="Zhaparov N.S."/>
            <person name="Mardanov A.V."/>
            <person name="Nazina T.N."/>
        </authorList>
    </citation>
    <scope>NUCLEOTIDE SEQUENCE [LARGE SCALE GENOMIC DNA]</scope>
    <source>
        <strain evidence="6 7">9FUS</strain>
    </source>
</reference>
<dbReference type="Gene3D" id="3.40.50.1390">
    <property type="entry name" value="Resolvase, N-terminal catalytic domain"/>
    <property type="match status" value="1"/>
</dbReference>
<dbReference type="SUPFAM" id="SSF53041">
    <property type="entry name" value="Resolvase-like"/>
    <property type="match status" value="1"/>
</dbReference>
<dbReference type="PANTHER" id="PTHR30461">
    <property type="entry name" value="DNA-INVERTASE FROM LAMBDOID PROPHAGE"/>
    <property type="match status" value="1"/>
</dbReference>
<dbReference type="Pfam" id="PF07508">
    <property type="entry name" value="Recombinase"/>
    <property type="match status" value="1"/>
</dbReference>
<name>A0ABV4K0N9_9BACT</name>
<dbReference type="Pfam" id="PF00239">
    <property type="entry name" value="Resolvase"/>
    <property type="match status" value="1"/>
</dbReference>
<evidence type="ECO:0000256" key="1">
    <source>
        <dbReference type="ARBA" id="ARBA00022908"/>
    </source>
</evidence>
<protein>
    <submittedName>
        <fullName evidence="6">Recombinase family protein</fullName>
    </submittedName>
</protein>
<feature type="active site" description="O-(5'-phospho-DNA)-serine intermediate" evidence="4">
    <location>
        <position position="12"/>
    </location>
</feature>
<dbReference type="EMBL" id="JBGLYH010000003">
    <property type="protein sequence ID" value="MEZ7195565.1"/>
    <property type="molecule type" value="Genomic_DNA"/>
</dbReference>
<dbReference type="InterPro" id="IPR006118">
    <property type="entry name" value="Recombinase_CS"/>
</dbReference>
<evidence type="ECO:0000256" key="3">
    <source>
        <dbReference type="ARBA" id="ARBA00023172"/>
    </source>
</evidence>
<feature type="domain" description="Resolvase/invertase-type recombinase catalytic" evidence="5">
    <location>
        <begin position="4"/>
        <end position="140"/>
    </location>
</feature>
<evidence type="ECO:0000259" key="5">
    <source>
        <dbReference type="PROSITE" id="PS51736"/>
    </source>
</evidence>
<dbReference type="RefSeq" id="WP_371385113.1">
    <property type="nucleotide sequence ID" value="NZ_JBGLYH010000003.1"/>
</dbReference>
<accession>A0ABV4K0N9</accession>
<evidence type="ECO:0000313" key="6">
    <source>
        <dbReference type="EMBL" id="MEZ7195565.1"/>
    </source>
</evidence>
<dbReference type="InterPro" id="IPR011109">
    <property type="entry name" value="DNA_bind_recombinase_dom"/>
</dbReference>
<keyword evidence="7" id="KW-1185">Reference proteome</keyword>
<dbReference type="InterPro" id="IPR036162">
    <property type="entry name" value="Resolvase-like_N_sf"/>
</dbReference>
<keyword evidence="1" id="KW-0229">DNA integration</keyword>
<organism evidence="6 7">
    <name type="scientific">Pseudodesulfovibrio karagichevae</name>
    <dbReference type="NCBI Taxonomy" id="3239305"/>
    <lineage>
        <taxon>Bacteria</taxon>
        <taxon>Pseudomonadati</taxon>
        <taxon>Thermodesulfobacteriota</taxon>
        <taxon>Desulfovibrionia</taxon>
        <taxon>Desulfovibrionales</taxon>
        <taxon>Desulfovibrionaceae</taxon>
    </lineage>
</organism>
<sequence>MNGNFISYLRVSTQKQGRSGLGIEAQREAVNNYLNGGNWELLGEFVEVESGKKDDRKELAKALERCKLTGATLVIAKLDRLSRDAHFLLGLEKSRVSFVCVDMPDANNFTVGIMALVAQQEREMISKRTREALAAAKARGVKLGCPNGAAHLRHYGNELGVRAIKENADARAESLRATVEDIQRNGVVSFTGIAKELNSQKIKTARGGKWHPSSVKRLLERLI</sequence>
<dbReference type="PROSITE" id="PS51736">
    <property type="entry name" value="RECOMBINASES_3"/>
    <property type="match status" value="1"/>
</dbReference>
<evidence type="ECO:0000256" key="2">
    <source>
        <dbReference type="ARBA" id="ARBA00023125"/>
    </source>
</evidence>
<dbReference type="SMART" id="SM00857">
    <property type="entry name" value="Resolvase"/>
    <property type="match status" value="1"/>
</dbReference>
<proteinExistence type="predicted"/>
<dbReference type="CDD" id="cd00338">
    <property type="entry name" value="Ser_Recombinase"/>
    <property type="match status" value="1"/>
</dbReference>
<dbReference type="InterPro" id="IPR050639">
    <property type="entry name" value="SSR_resolvase"/>
</dbReference>
<dbReference type="PANTHER" id="PTHR30461:SF2">
    <property type="entry name" value="SERINE RECOMBINASE PINE-RELATED"/>
    <property type="match status" value="1"/>
</dbReference>
<dbReference type="Proteomes" id="UP001568698">
    <property type="component" value="Unassembled WGS sequence"/>
</dbReference>
<comment type="caution">
    <text evidence="6">The sequence shown here is derived from an EMBL/GenBank/DDBJ whole genome shotgun (WGS) entry which is preliminary data.</text>
</comment>
<keyword evidence="3" id="KW-0233">DNA recombination</keyword>
<dbReference type="PROSITE" id="PS00397">
    <property type="entry name" value="RECOMBINASES_1"/>
    <property type="match status" value="1"/>
</dbReference>
<evidence type="ECO:0000256" key="4">
    <source>
        <dbReference type="PROSITE-ProRule" id="PRU10137"/>
    </source>
</evidence>